<sequence>MSSGERKKRVGNRSKGWEEAGAEFYQESYPGAACEVDIQQALERDPSKLATLLPSKKSRVDYHCTSNNIEIVTTTKRVGHEPRTTLRRRTSTRLRYSTTTRRQSTQPDANASMLPDLSENLTNEKKNWEDIMQIKALPICMEQKKALKRHLQNTTTIRLQGCEQFKFWCLQKWEGLKTFLHQVYSKMGLWNSSLKHIGGNFGMGVVAYFLFIKWILFLNLFLFSIIMIFLVLPTILLEFPADDSCITANGTCCSSTSVNSTRNFEIASLFHGGHLLENTVLFYGAYSSSTYYNEEKNLTYKLPLAYVFVMIAVFAVSLFAIVRWAAKGFKQRVVENEGQLYHYCNLIFGGWDYCINNKKAASTKHLALYKEMKALLAAERFEDERLNRTQEDSFKLCFIRIIVNISVVIILLLSGIGIYWIIRLSFEKVANQPLKMVYASIDAKTVELWFYEFVPYLAIVLLNMVIPVLFNYLITLENYSPTFVVKLTLFRTIFLRLASLIVLLYTFYMKIAQSKDNDDCNNSKKPLCWETFVGQQFMKLYMTDVVSQFFLTFTVNLIRASVARSTKNKVIRYIGRQEFDLSKHVLDIVYLQTVCWLGTFFSPGLPLIAVIGSFLLFYTKKFFCMIICGPSKRIYRASKSQSLFMLILLICYILTIVPVVYSLVKMTPSKSCGPFKGLESSWTLLVLTYQQLPAGLRSILSLFSTFSFAATAFLILSFLLYYYNAVASANKNMVQVLRNQLVLEGHDKQFLLERLSAFIKVHQEQTKYQQEHPEFP</sequence>
<keyword evidence="3 7" id="KW-0812">Transmembrane</keyword>
<organism evidence="9 10">
    <name type="scientific">Trichogramma kaykai</name>
    <dbReference type="NCBI Taxonomy" id="54128"/>
    <lineage>
        <taxon>Eukaryota</taxon>
        <taxon>Metazoa</taxon>
        <taxon>Ecdysozoa</taxon>
        <taxon>Arthropoda</taxon>
        <taxon>Hexapoda</taxon>
        <taxon>Insecta</taxon>
        <taxon>Pterygota</taxon>
        <taxon>Neoptera</taxon>
        <taxon>Endopterygota</taxon>
        <taxon>Hymenoptera</taxon>
        <taxon>Apocrita</taxon>
        <taxon>Proctotrupomorpha</taxon>
        <taxon>Chalcidoidea</taxon>
        <taxon>Trichogrammatidae</taxon>
        <taxon>Trichogramma</taxon>
    </lineage>
</organism>
<feature type="transmembrane region" description="Helical" evidence="7">
    <location>
        <begin position="304"/>
        <end position="322"/>
    </location>
</feature>
<evidence type="ECO:0000256" key="7">
    <source>
        <dbReference type="SAM" id="Phobius"/>
    </source>
</evidence>
<feature type="transmembrane region" description="Helical" evidence="7">
    <location>
        <begin position="607"/>
        <end position="631"/>
    </location>
</feature>
<feature type="domain" description="TMC" evidence="8">
    <location>
        <begin position="528"/>
        <end position="638"/>
    </location>
</feature>
<feature type="compositionally biased region" description="Low complexity" evidence="6">
    <location>
        <begin position="93"/>
        <end position="106"/>
    </location>
</feature>
<dbReference type="InterPro" id="IPR012496">
    <property type="entry name" value="TMC_dom"/>
</dbReference>
<feature type="region of interest" description="Disordered" evidence="6">
    <location>
        <begin position="78"/>
        <end position="115"/>
    </location>
</feature>
<dbReference type="Proteomes" id="UP001627154">
    <property type="component" value="Unassembled WGS sequence"/>
</dbReference>
<dbReference type="Pfam" id="PF07810">
    <property type="entry name" value="TMC"/>
    <property type="match status" value="1"/>
</dbReference>
<feature type="transmembrane region" description="Helical" evidence="7">
    <location>
        <begin position="453"/>
        <end position="476"/>
    </location>
</feature>
<dbReference type="GO" id="GO:0016020">
    <property type="term" value="C:membrane"/>
    <property type="evidence" value="ECO:0007669"/>
    <property type="project" value="UniProtKB-SubCell"/>
</dbReference>
<feature type="transmembrane region" description="Helical" evidence="7">
    <location>
        <begin position="488"/>
        <end position="508"/>
    </location>
</feature>
<feature type="compositionally biased region" description="Basic residues" evidence="6">
    <location>
        <begin position="1"/>
        <end position="12"/>
    </location>
</feature>
<feature type="transmembrane region" description="Helical" evidence="7">
    <location>
        <begin position="643"/>
        <end position="664"/>
    </location>
</feature>
<gene>
    <name evidence="9" type="ORF">TKK_004164</name>
</gene>
<comment type="caution">
    <text evidence="9">The sequence shown here is derived from an EMBL/GenBank/DDBJ whole genome shotgun (WGS) entry which is preliminary data.</text>
</comment>
<reference evidence="9 10" key="1">
    <citation type="journal article" date="2024" name="bioRxiv">
        <title>A reference genome for Trichogramma kaykai: A tiny desert-dwelling parasitoid wasp with competing sex-ratio distorters.</title>
        <authorList>
            <person name="Culotta J."/>
            <person name="Lindsey A.R."/>
        </authorList>
    </citation>
    <scope>NUCLEOTIDE SEQUENCE [LARGE SCALE GENOMIC DNA]</scope>
    <source>
        <strain evidence="9 10">KSX58</strain>
    </source>
</reference>
<comment type="subcellular location">
    <subcellularLocation>
        <location evidence="1">Membrane</location>
        <topology evidence="1">Multi-pass membrane protein</topology>
    </subcellularLocation>
</comment>
<name>A0ABD2XE11_9HYME</name>
<keyword evidence="10" id="KW-1185">Reference proteome</keyword>
<evidence type="ECO:0000313" key="9">
    <source>
        <dbReference type="EMBL" id="KAL3403017.1"/>
    </source>
</evidence>
<dbReference type="InterPro" id="IPR038900">
    <property type="entry name" value="TMC"/>
</dbReference>
<protein>
    <recommendedName>
        <fullName evidence="8">TMC domain-containing protein</fullName>
    </recommendedName>
</protein>
<dbReference type="PANTHER" id="PTHR23302:SF24">
    <property type="entry name" value="TMC DOMAIN-CONTAINING PROTEIN"/>
    <property type="match status" value="1"/>
</dbReference>
<accession>A0ABD2XE11</accession>
<evidence type="ECO:0000256" key="4">
    <source>
        <dbReference type="ARBA" id="ARBA00022989"/>
    </source>
</evidence>
<dbReference type="AlphaFoldDB" id="A0ABD2XE11"/>
<proteinExistence type="inferred from homology"/>
<evidence type="ECO:0000256" key="2">
    <source>
        <dbReference type="ARBA" id="ARBA00006510"/>
    </source>
</evidence>
<feature type="region of interest" description="Disordered" evidence="6">
    <location>
        <begin position="1"/>
        <end position="20"/>
    </location>
</feature>
<evidence type="ECO:0000256" key="5">
    <source>
        <dbReference type="ARBA" id="ARBA00023136"/>
    </source>
</evidence>
<evidence type="ECO:0000259" key="8">
    <source>
        <dbReference type="Pfam" id="PF07810"/>
    </source>
</evidence>
<feature type="transmembrane region" description="Helical" evidence="7">
    <location>
        <begin position="699"/>
        <end position="723"/>
    </location>
</feature>
<dbReference type="PANTHER" id="PTHR23302">
    <property type="entry name" value="TRANSMEMBRANE CHANNEL-RELATED"/>
    <property type="match status" value="1"/>
</dbReference>
<comment type="similarity">
    <text evidence="2">Belongs to the TMC family.</text>
</comment>
<keyword evidence="4 7" id="KW-1133">Transmembrane helix</keyword>
<dbReference type="EMBL" id="JBJJXI010000032">
    <property type="protein sequence ID" value="KAL3403017.1"/>
    <property type="molecule type" value="Genomic_DNA"/>
</dbReference>
<evidence type="ECO:0000313" key="10">
    <source>
        <dbReference type="Proteomes" id="UP001627154"/>
    </source>
</evidence>
<evidence type="ECO:0000256" key="6">
    <source>
        <dbReference type="SAM" id="MobiDB-lite"/>
    </source>
</evidence>
<feature type="transmembrane region" description="Helical" evidence="7">
    <location>
        <begin position="205"/>
        <end position="232"/>
    </location>
</feature>
<evidence type="ECO:0000256" key="3">
    <source>
        <dbReference type="ARBA" id="ARBA00022692"/>
    </source>
</evidence>
<keyword evidence="5 7" id="KW-0472">Membrane</keyword>
<feature type="transmembrane region" description="Helical" evidence="7">
    <location>
        <begin position="397"/>
        <end position="422"/>
    </location>
</feature>
<evidence type="ECO:0000256" key="1">
    <source>
        <dbReference type="ARBA" id="ARBA00004141"/>
    </source>
</evidence>